<evidence type="ECO:0000256" key="3">
    <source>
        <dbReference type="ARBA" id="ARBA00023237"/>
    </source>
</evidence>
<keyword evidence="4" id="KW-0675">Receptor</keyword>
<keyword evidence="5" id="KW-1185">Reference proteome</keyword>
<protein>
    <submittedName>
        <fullName evidence="4">TonB-dependent receptor</fullName>
    </submittedName>
</protein>
<dbReference type="Proteomes" id="UP001620262">
    <property type="component" value="Unassembled WGS sequence"/>
</dbReference>
<dbReference type="RefSeq" id="WP_182794815.1">
    <property type="nucleotide sequence ID" value="NZ_JBJDOT010000024.1"/>
</dbReference>
<evidence type="ECO:0000313" key="4">
    <source>
        <dbReference type="EMBL" id="MFK3865421.1"/>
    </source>
</evidence>
<keyword evidence="3" id="KW-0998">Cell outer membrane</keyword>
<name>A0ABW8L065_9GAMM</name>
<comment type="caution">
    <text evidence="4">The sequence shown here is derived from an EMBL/GenBank/DDBJ whole genome shotgun (WGS) entry which is preliminary data.</text>
</comment>
<evidence type="ECO:0000313" key="5">
    <source>
        <dbReference type="Proteomes" id="UP001620262"/>
    </source>
</evidence>
<reference evidence="4 5" key="1">
    <citation type="submission" date="2024-11" db="EMBL/GenBank/DDBJ databases">
        <title>The Natural Products Discovery Center: Release of the First 8490 Sequenced Strains for Exploring Actinobacteria Biosynthetic Diversity.</title>
        <authorList>
            <person name="Kalkreuter E."/>
            <person name="Kautsar S.A."/>
            <person name="Yang D."/>
            <person name="Bader C.D."/>
            <person name="Teijaro C.N."/>
            <person name="Fluegel L."/>
            <person name="Davis C.M."/>
            <person name="Simpson J.R."/>
            <person name="Lauterbach L."/>
            <person name="Steele A.D."/>
            <person name="Gui C."/>
            <person name="Meng S."/>
            <person name="Li G."/>
            <person name="Viehrig K."/>
            <person name="Ye F."/>
            <person name="Su P."/>
            <person name="Kiefer A.F."/>
            <person name="Nichols A."/>
            <person name="Cepeda A.J."/>
            <person name="Yan W."/>
            <person name="Fan B."/>
            <person name="Jiang Y."/>
            <person name="Adhikari A."/>
            <person name="Zheng C.-J."/>
            <person name="Schuster L."/>
            <person name="Cowan T.M."/>
            <person name="Smanski M.J."/>
            <person name="Chevrette M.G."/>
            <person name="De Carvalho L.P.S."/>
            <person name="Shen B."/>
        </authorList>
    </citation>
    <scope>NUCLEOTIDE SEQUENCE [LARGE SCALE GENOMIC DNA]</scope>
    <source>
        <strain evidence="4 5">NPDC078403</strain>
    </source>
</reference>
<keyword evidence="2" id="KW-0472">Membrane</keyword>
<gene>
    <name evidence="4" type="ORF">ACI2JU_16305</name>
</gene>
<organism evidence="4 5">
    <name type="scientific">Pseudoalteromonas rhizosphaerae</name>
    <dbReference type="NCBI Taxonomy" id="2518973"/>
    <lineage>
        <taxon>Bacteria</taxon>
        <taxon>Pseudomonadati</taxon>
        <taxon>Pseudomonadota</taxon>
        <taxon>Gammaproteobacteria</taxon>
        <taxon>Alteromonadales</taxon>
        <taxon>Pseudoalteromonadaceae</taxon>
        <taxon>Pseudoalteromonas</taxon>
    </lineage>
</organism>
<dbReference type="SUPFAM" id="SSF56935">
    <property type="entry name" value="Porins"/>
    <property type="match status" value="1"/>
</dbReference>
<evidence type="ECO:0000256" key="2">
    <source>
        <dbReference type="ARBA" id="ARBA00023136"/>
    </source>
</evidence>
<dbReference type="InterPro" id="IPR036942">
    <property type="entry name" value="Beta-barrel_TonB_sf"/>
</dbReference>
<sequence length="57" mass="6517">MAAKLRALSDYELALSNSQGRYGDFTQLRLKATYDVNSALMLSTQVDNLTDEYYEYV</sequence>
<evidence type="ECO:0000256" key="1">
    <source>
        <dbReference type="ARBA" id="ARBA00004442"/>
    </source>
</evidence>
<dbReference type="EMBL" id="JBJDOT010000024">
    <property type="protein sequence ID" value="MFK3865421.1"/>
    <property type="molecule type" value="Genomic_DNA"/>
</dbReference>
<proteinExistence type="predicted"/>
<comment type="subcellular location">
    <subcellularLocation>
        <location evidence="1">Cell outer membrane</location>
    </subcellularLocation>
</comment>
<dbReference type="Gene3D" id="2.40.170.20">
    <property type="entry name" value="TonB-dependent receptor, beta-barrel domain"/>
    <property type="match status" value="1"/>
</dbReference>
<accession>A0ABW8L065</accession>